<sequence length="165" mass="18451">MIGVVLWTDFNLKQAVIWCEDHGDLVYYHWTLQDEPMSLNKGDCVAFSVCATGNLRLARDVRLIEESQCPELTTRLARAQHEAQSKPPSSRSRATVMSWEDAQSDPLYPNSAAFDPVSKVTRQQLKGAAAVDRRGVRGEDSRCTVVSFPDKLAREARALSKRRSG</sequence>
<gene>
    <name evidence="2" type="ORF">PhaeoP97_02024</name>
</gene>
<dbReference type="EMBL" id="CP016364">
    <property type="protein sequence ID" value="APG47430.1"/>
    <property type="molecule type" value="Genomic_DNA"/>
</dbReference>
<evidence type="ECO:0000313" key="3">
    <source>
        <dbReference type="Proteomes" id="UP000183859"/>
    </source>
</evidence>
<name>A0A1L3I5K6_9RHOB</name>
<dbReference type="Proteomes" id="UP000183859">
    <property type="component" value="Chromosome"/>
</dbReference>
<dbReference type="AlphaFoldDB" id="A0A1L3I5K6"/>
<feature type="region of interest" description="Disordered" evidence="1">
    <location>
        <begin position="77"/>
        <end position="103"/>
    </location>
</feature>
<feature type="compositionally biased region" description="Polar residues" evidence="1">
    <location>
        <begin position="86"/>
        <end position="95"/>
    </location>
</feature>
<dbReference type="KEGG" id="php:PhaeoP97_02024"/>
<reference evidence="3" key="1">
    <citation type="submission" date="2016-07" db="EMBL/GenBank/DDBJ databases">
        <title>Phaeobacter portensis sp. nov., a tropodithietic acid producing bacterium isolated from a German harbor.</title>
        <authorList>
            <person name="Freese H.M."/>
            <person name="Bunk B."/>
            <person name="Breider S."/>
            <person name="Brinkhoff T."/>
        </authorList>
    </citation>
    <scope>NUCLEOTIDE SEQUENCE [LARGE SCALE GENOMIC DNA]</scope>
    <source>
        <strain evidence="3">P97</strain>
    </source>
</reference>
<dbReference type="OrthoDB" id="7868545at2"/>
<evidence type="ECO:0000256" key="1">
    <source>
        <dbReference type="SAM" id="MobiDB-lite"/>
    </source>
</evidence>
<organism evidence="2 3">
    <name type="scientific">Phaeobacter porticola</name>
    <dbReference type="NCBI Taxonomy" id="1844006"/>
    <lineage>
        <taxon>Bacteria</taxon>
        <taxon>Pseudomonadati</taxon>
        <taxon>Pseudomonadota</taxon>
        <taxon>Alphaproteobacteria</taxon>
        <taxon>Rhodobacterales</taxon>
        <taxon>Roseobacteraceae</taxon>
        <taxon>Phaeobacter</taxon>
    </lineage>
</organism>
<dbReference type="STRING" id="1844006.PhaeoP97_02024"/>
<proteinExistence type="predicted"/>
<keyword evidence="3" id="KW-1185">Reference proteome</keyword>
<dbReference type="RefSeq" id="WP_072504939.1">
    <property type="nucleotide sequence ID" value="NZ_CP016364.1"/>
</dbReference>
<evidence type="ECO:0000313" key="2">
    <source>
        <dbReference type="EMBL" id="APG47430.1"/>
    </source>
</evidence>
<protein>
    <submittedName>
        <fullName evidence="2">Uncharacterized protein</fullName>
    </submittedName>
</protein>
<accession>A0A1L3I5K6</accession>